<dbReference type="InterPro" id="IPR001789">
    <property type="entry name" value="Sig_transdc_resp-reg_receiver"/>
</dbReference>
<comment type="caution">
    <text evidence="6">The sequence shown here is derived from an EMBL/GenBank/DDBJ whole genome shotgun (WGS) entry which is preliminary data.</text>
</comment>
<dbReference type="SMART" id="SM00448">
    <property type="entry name" value="REC"/>
    <property type="match status" value="1"/>
</dbReference>
<dbReference type="SUPFAM" id="SSF52172">
    <property type="entry name" value="CheY-like"/>
    <property type="match status" value="1"/>
</dbReference>
<dbReference type="PANTHER" id="PTHR44591:SF3">
    <property type="entry name" value="RESPONSE REGULATORY DOMAIN-CONTAINING PROTEIN"/>
    <property type="match status" value="1"/>
</dbReference>
<dbReference type="RefSeq" id="WP_427846257.1">
    <property type="nucleotide sequence ID" value="NZ_LDZY01000002.1"/>
</dbReference>
<comment type="function">
    <text evidence="3">May play the central regulatory role in sporulation. It may be an element of the effector pathway responsible for the activation of sporulation genes in response to nutritional stress. Spo0A may act in concert with spo0H (a sigma factor) to control the expression of some genes that are critical to the sporulation process.</text>
</comment>
<dbReference type="PROSITE" id="PS50110">
    <property type="entry name" value="RESPONSE_REGULATORY"/>
    <property type="match status" value="1"/>
</dbReference>
<organism evidence="6 7">
    <name type="scientific">Desulfosporosinus acididurans</name>
    <dbReference type="NCBI Taxonomy" id="476652"/>
    <lineage>
        <taxon>Bacteria</taxon>
        <taxon>Bacillati</taxon>
        <taxon>Bacillota</taxon>
        <taxon>Clostridia</taxon>
        <taxon>Eubacteriales</taxon>
        <taxon>Desulfitobacteriaceae</taxon>
        <taxon>Desulfosporosinus</taxon>
    </lineage>
</organism>
<evidence type="ECO:0000256" key="1">
    <source>
        <dbReference type="ARBA" id="ARBA00018672"/>
    </source>
</evidence>
<evidence type="ECO:0000256" key="2">
    <source>
        <dbReference type="ARBA" id="ARBA00022553"/>
    </source>
</evidence>
<evidence type="ECO:0000313" key="6">
    <source>
        <dbReference type="EMBL" id="KLU67554.1"/>
    </source>
</evidence>
<sequence>MISKVLIADDASFVRMMIRQVLVNIGQFNILEATNGLEAIELYKENIPALTILDITMPELDGLSALKEIIAFDCAAKVIMCSAVAQGNIINEALKIGAVDFVSKPFRPDELKKVIIKYLGQN</sequence>
<proteinExistence type="predicted"/>
<feature type="modified residue" description="4-aspartylphosphate" evidence="4">
    <location>
        <position position="54"/>
    </location>
</feature>
<dbReference type="Gene3D" id="3.40.50.2300">
    <property type="match status" value="1"/>
</dbReference>
<dbReference type="InterPro" id="IPR011006">
    <property type="entry name" value="CheY-like_superfamily"/>
</dbReference>
<name>A0A0J1FVW5_9FIRM</name>
<protein>
    <recommendedName>
        <fullName evidence="1">Stage 0 sporulation protein A homolog</fullName>
    </recommendedName>
</protein>
<dbReference type="GO" id="GO:0000160">
    <property type="term" value="P:phosphorelay signal transduction system"/>
    <property type="evidence" value="ECO:0007669"/>
    <property type="project" value="InterPro"/>
</dbReference>
<dbReference type="Proteomes" id="UP000036356">
    <property type="component" value="Unassembled WGS sequence"/>
</dbReference>
<keyword evidence="2 4" id="KW-0597">Phosphoprotein</keyword>
<dbReference type="EMBL" id="LDZY01000002">
    <property type="protein sequence ID" value="KLU67554.1"/>
    <property type="molecule type" value="Genomic_DNA"/>
</dbReference>
<dbReference type="STRING" id="476652.DEAC_c07680"/>
<evidence type="ECO:0000256" key="3">
    <source>
        <dbReference type="ARBA" id="ARBA00024867"/>
    </source>
</evidence>
<evidence type="ECO:0000313" key="7">
    <source>
        <dbReference type="Proteomes" id="UP000036356"/>
    </source>
</evidence>
<evidence type="ECO:0000259" key="5">
    <source>
        <dbReference type="PROSITE" id="PS50110"/>
    </source>
</evidence>
<dbReference type="Pfam" id="PF00072">
    <property type="entry name" value="Response_reg"/>
    <property type="match status" value="1"/>
</dbReference>
<accession>A0A0J1FVW5</accession>
<keyword evidence="7" id="KW-1185">Reference proteome</keyword>
<dbReference type="AlphaFoldDB" id="A0A0J1FVW5"/>
<reference evidence="6 7" key="1">
    <citation type="submission" date="2015-06" db="EMBL/GenBank/DDBJ databases">
        <title>Draft genome of the moderately acidophilic sulfate reducer Candidatus Desulfosporosinus acididurans strain M1.</title>
        <authorList>
            <person name="Poehlein A."/>
            <person name="Petzsch P."/>
            <person name="Johnson B.D."/>
            <person name="Schloemann M."/>
            <person name="Daniel R."/>
            <person name="Muehling M."/>
        </authorList>
    </citation>
    <scope>NUCLEOTIDE SEQUENCE [LARGE SCALE GENOMIC DNA]</scope>
    <source>
        <strain evidence="6 7">M1</strain>
    </source>
</reference>
<feature type="domain" description="Response regulatory" evidence="5">
    <location>
        <begin position="4"/>
        <end position="119"/>
    </location>
</feature>
<dbReference type="InterPro" id="IPR050595">
    <property type="entry name" value="Bact_response_regulator"/>
</dbReference>
<dbReference type="PATRIC" id="fig|476652.3.peg.787"/>
<gene>
    <name evidence="6" type="primary">cheY_1</name>
    <name evidence="6" type="ORF">DEAC_c07680</name>
</gene>
<evidence type="ECO:0000256" key="4">
    <source>
        <dbReference type="PROSITE-ProRule" id="PRU00169"/>
    </source>
</evidence>
<dbReference type="PANTHER" id="PTHR44591">
    <property type="entry name" value="STRESS RESPONSE REGULATOR PROTEIN 1"/>
    <property type="match status" value="1"/>
</dbReference>